<protein>
    <submittedName>
        <fullName evidence="3">Uncharacterized protein</fullName>
    </submittedName>
</protein>
<evidence type="ECO:0000256" key="1">
    <source>
        <dbReference type="SAM" id="MobiDB-lite"/>
    </source>
</evidence>
<evidence type="ECO:0000256" key="2">
    <source>
        <dbReference type="SAM" id="Phobius"/>
    </source>
</evidence>
<keyword evidence="2" id="KW-1133">Transmembrane helix</keyword>
<proteinExistence type="predicted"/>
<keyword evidence="4" id="KW-1185">Reference proteome</keyword>
<dbReference type="AlphaFoldDB" id="A0A4Y2WJL8"/>
<organism evidence="3 4">
    <name type="scientific">Araneus ventricosus</name>
    <name type="common">Orbweaver spider</name>
    <name type="synonym">Epeira ventricosa</name>
    <dbReference type="NCBI Taxonomy" id="182803"/>
    <lineage>
        <taxon>Eukaryota</taxon>
        <taxon>Metazoa</taxon>
        <taxon>Ecdysozoa</taxon>
        <taxon>Arthropoda</taxon>
        <taxon>Chelicerata</taxon>
        <taxon>Arachnida</taxon>
        <taxon>Araneae</taxon>
        <taxon>Araneomorphae</taxon>
        <taxon>Entelegynae</taxon>
        <taxon>Araneoidea</taxon>
        <taxon>Araneidae</taxon>
        <taxon>Araneus</taxon>
    </lineage>
</organism>
<comment type="caution">
    <text evidence="3">The sequence shown here is derived from an EMBL/GenBank/DDBJ whole genome shotgun (WGS) entry which is preliminary data.</text>
</comment>
<dbReference type="Proteomes" id="UP000499080">
    <property type="component" value="Unassembled WGS sequence"/>
</dbReference>
<sequence>MEIPNIVTCIAIIPWAWIMMKLAIFGDLINLMPMAIFGYLIYLLDRAIRNQNLAEIMAKQDQQLKKRDSFSQTEICQLAEKSTQTKLEKVDAITQVETSQFRETSTQTIQMKIDASTHMDCKEYSVKSTQTNCTILEEKEVQTYLEKPKKLKLKLRPTRFWRKRVQTKPKSSKAPVPSKERYPEPTIPTTDEFVNYHKEKHAYLRRKIKFFPKLNEIPEADEDIYEPEMCNLPIDDELGPEPSIFGENTVGRNGCKMILQSLDTNTDDVKRLEARKKQSELTFWKKKFKKLKKTFKK</sequence>
<name>A0A4Y2WJL8_ARAVE</name>
<evidence type="ECO:0000313" key="3">
    <source>
        <dbReference type="EMBL" id="GBO36826.1"/>
    </source>
</evidence>
<keyword evidence="2" id="KW-0812">Transmembrane</keyword>
<dbReference type="EMBL" id="BGPR01061111">
    <property type="protein sequence ID" value="GBO36826.1"/>
    <property type="molecule type" value="Genomic_DNA"/>
</dbReference>
<feature type="region of interest" description="Disordered" evidence="1">
    <location>
        <begin position="164"/>
        <end position="185"/>
    </location>
</feature>
<feature type="transmembrane region" description="Helical" evidence="2">
    <location>
        <begin position="22"/>
        <end position="44"/>
    </location>
</feature>
<keyword evidence="2" id="KW-0472">Membrane</keyword>
<accession>A0A4Y2WJL8</accession>
<gene>
    <name evidence="3" type="ORF">AVEN_224331_1</name>
</gene>
<evidence type="ECO:0000313" key="4">
    <source>
        <dbReference type="Proteomes" id="UP000499080"/>
    </source>
</evidence>
<reference evidence="3 4" key="1">
    <citation type="journal article" date="2019" name="Sci. Rep.">
        <title>Orb-weaving spider Araneus ventricosus genome elucidates the spidroin gene catalogue.</title>
        <authorList>
            <person name="Kono N."/>
            <person name="Nakamura H."/>
            <person name="Ohtoshi R."/>
            <person name="Moran D.A.P."/>
            <person name="Shinohara A."/>
            <person name="Yoshida Y."/>
            <person name="Fujiwara M."/>
            <person name="Mori M."/>
            <person name="Tomita M."/>
            <person name="Arakawa K."/>
        </authorList>
    </citation>
    <scope>NUCLEOTIDE SEQUENCE [LARGE SCALE GENOMIC DNA]</scope>
</reference>